<organism evidence="6 7">
    <name type="scientific">Pseudomonas migulae</name>
    <dbReference type="NCBI Taxonomy" id="78543"/>
    <lineage>
        <taxon>Bacteria</taxon>
        <taxon>Pseudomonadati</taxon>
        <taxon>Pseudomonadota</taxon>
        <taxon>Gammaproteobacteria</taxon>
        <taxon>Pseudomonadales</taxon>
        <taxon>Pseudomonadaceae</taxon>
        <taxon>Pseudomonas</taxon>
    </lineage>
</organism>
<comment type="subcellular location">
    <subcellularLocation>
        <location evidence="1">Secreted</location>
    </subcellularLocation>
</comment>
<dbReference type="Proteomes" id="UP000198985">
    <property type="component" value="Unassembled WGS sequence"/>
</dbReference>
<sequence>MATEEQKGTINISAPAQPKIGGAIASFGGFGAVGTTGSASQTVPLPISSAPNRGLVPALSLSYSSHVGNSLFGIGWHLTINAITVRTSKGVPLYDKRKDLVVGPDGETWMPELDANGEIVERPVTLGTSNYRAIRYQPRIEGGFAKIERLSSDDDAAGFWLIHSADGSIQVYGKTLASRRAEPRDDKKPLEPERVGVWLLDEIVTSRGEHIVNEYKAETEAPLAPNFLDYRAQRYLHRVLYGNAVAQSTLYSLDPDGWKNVHFHFHLLFDYGERSHDLTQTPAYGPPYLQDGDQYGEWLERSDTFWNHDYGFPLGTRRLCRQVLMFHHFTAELGASPVLVQRLLLEHRQTSLDYNHLTAAHLQAYDSKGKVESRPPMEFNYAPFDLEKDDQPGWKEFPQMPGLNDGQRYQLVDLYGKGMPGILCRHDKAWYYREPSRARSGGDDVRYGELKELPYTPAADSSKSIRQTLGDLNGDGRLELGWHAPTINGCFTMHPNREWSTFVPYKAFPLEYFHPQAQMADLIGDGRTHVAMIGSNSVRLYTNLGDDNGFSAGRDVPHDESDTLPLPSSAETEVVGFSDVMGSSKQHLFRIRHNSLECWPNLGHGRFGNRIVLTAPTFPYESFSASQVLLADLDGSGATDLIYLESDRFLVYMNHCGKGFATDPIVLPWPEGMRYDRLCQVTTADLLGLGCTSLIFTKPHMSPRHWRYDFVKAKPYLVNRSNNNMGTLSLIDYRSSAQEFLDEEYEQHLVDPDKVVESGVPFAMHVVKRQTQIDEITGNKLTQLMSYRQGYYDPIERELRGFGLLLQTDTEATESERASLGFTAPILSKTWFHNGRSVDQPTIGCYSGDDQAVALQPTRLERFHLRDKAAEPLEPDEQTAREIARALSGSTLRTEVFDFDNPVVPYAVTDHRFQVRLLRAKGEHYPYAVLQPMALESRSCQYEPEMPDDPRCEHTLNLKWDEFGAPLHACVIHYARRETDGAPPFDDEHEQRYWEDAQDDAQQCWYVTESKAEYNHVYDETTWKPGTSFRLGLPYRERSNALVLEKTKLSIKEIHHKNVLEWSEDGGEWSKLSVLAGMSMQFYIDPATNQVMEKGTATVHALPGYVEIAELDAKALSAYDKLKDENGDMPFDLHDKLVSVGYHKMDWFLPDVSSPVDKNPPDAKDYLWSVHRGFAHYLGLEGFYNVDYFQQTQSHGITKVTYDAHWCLHTAIELPDRCITQTLNTDYCTFLPAAIQDPNQNTQEACYNAFGEVLVTSFYGTELGLKVGFDSLKDYARPDDRSPGHAIKNADDAIGNYAMAMFSDAFSWMGRVPEAEPPTAEWLTWARAEGFVLPSGHLCDRARQHLLELQDPNQNEKLLQRYIEEAHRQPVHVAIFQADRYPGDPDVKIRIVITHQDGFARVLQTKQEVEPGKAWVVNDDGTLKLKDDGTPEEAEATRRWRVSEPVEYNNKGEKVRIYRPYFADWWGYINDQSMRVHAFHDQQLYDAAGRPTHTILAKKMPQGPNSELLPLRREQRYRCWYTIKFDENDLFNQPPSPTTRNGWTLH</sequence>
<evidence type="ECO:0000256" key="1">
    <source>
        <dbReference type="ARBA" id="ARBA00004613"/>
    </source>
</evidence>
<dbReference type="InterPro" id="IPR022045">
    <property type="entry name" value="TcdB_toxin_mid/N"/>
</dbReference>
<dbReference type="InterPro" id="IPR003284">
    <property type="entry name" value="Sal_SpvB"/>
</dbReference>
<protein>
    <submittedName>
        <fullName evidence="6">Insecticide toxin TcdB middle/C-terminal region</fullName>
    </submittedName>
</protein>
<dbReference type="InterPro" id="IPR028994">
    <property type="entry name" value="Integrin_alpha_N"/>
</dbReference>
<keyword evidence="3" id="KW-0843">Virulence</keyword>
<dbReference type="PRINTS" id="PR01341">
    <property type="entry name" value="SALSPVBPROT"/>
</dbReference>
<evidence type="ECO:0000313" key="6">
    <source>
        <dbReference type="EMBL" id="SEE89725.1"/>
    </source>
</evidence>
<evidence type="ECO:0000259" key="5">
    <source>
        <dbReference type="Pfam" id="PF12256"/>
    </source>
</evidence>
<accession>A0A1H5MK12</accession>
<dbReference type="Pfam" id="PF03534">
    <property type="entry name" value="SpvB"/>
    <property type="match status" value="1"/>
</dbReference>
<evidence type="ECO:0000256" key="2">
    <source>
        <dbReference type="ARBA" id="ARBA00022525"/>
    </source>
</evidence>
<dbReference type="RefSeq" id="WP_084318888.1">
    <property type="nucleotide sequence ID" value="NZ_FNTY01000002.1"/>
</dbReference>
<keyword evidence="2" id="KW-0964">Secreted</keyword>
<dbReference type="GO" id="GO:0005737">
    <property type="term" value="C:cytoplasm"/>
    <property type="evidence" value="ECO:0007669"/>
    <property type="project" value="InterPro"/>
</dbReference>
<dbReference type="GO" id="GO:0005576">
    <property type="term" value="C:extracellular region"/>
    <property type="evidence" value="ECO:0007669"/>
    <property type="project" value="UniProtKB-SubCell"/>
</dbReference>
<name>A0A1H5MK12_9PSED</name>
<dbReference type="SUPFAM" id="SSF69318">
    <property type="entry name" value="Integrin alpha N-terminal domain"/>
    <property type="match status" value="1"/>
</dbReference>
<evidence type="ECO:0000313" key="7">
    <source>
        <dbReference type="Proteomes" id="UP000198985"/>
    </source>
</evidence>
<dbReference type="InterPro" id="IPR022044">
    <property type="entry name" value="TcdB_toxin_mid/C"/>
</dbReference>
<dbReference type="Pfam" id="PF12255">
    <property type="entry name" value="TcdB_toxin_midC"/>
    <property type="match status" value="1"/>
</dbReference>
<dbReference type="EMBL" id="FNTY01000002">
    <property type="protein sequence ID" value="SEE89725.1"/>
    <property type="molecule type" value="Genomic_DNA"/>
</dbReference>
<dbReference type="Pfam" id="PF12256">
    <property type="entry name" value="TcdB_toxin_midN"/>
    <property type="match status" value="1"/>
</dbReference>
<evidence type="ECO:0000256" key="3">
    <source>
        <dbReference type="ARBA" id="ARBA00023026"/>
    </source>
</evidence>
<proteinExistence type="predicted"/>
<feature type="domain" description="Insecticide toxin TcdB middle/C-terminal" evidence="4">
    <location>
        <begin position="883"/>
        <end position="1024"/>
    </location>
</feature>
<reference evidence="6 7" key="1">
    <citation type="submission" date="2016-10" db="EMBL/GenBank/DDBJ databases">
        <authorList>
            <person name="de Groot N.N."/>
        </authorList>
    </citation>
    <scope>NUCLEOTIDE SEQUENCE [LARGE SCALE GENOMIC DNA]</scope>
    <source>
        <strain evidence="6 7">BS3662</strain>
    </source>
</reference>
<evidence type="ECO:0000259" key="4">
    <source>
        <dbReference type="Pfam" id="PF12255"/>
    </source>
</evidence>
<feature type="domain" description="Insecticide toxin TcdB middle/N-terminal" evidence="5">
    <location>
        <begin position="670"/>
        <end position="834"/>
    </location>
</feature>
<gene>
    <name evidence="6" type="ORF">SAMN04490194_4854</name>
</gene>